<accession>A0AAN9AUA2</accession>
<name>A0AAN9AUA2_9CAEN</name>
<dbReference type="Gene3D" id="3.30.420.10">
    <property type="entry name" value="Ribonuclease H-like superfamily/Ribonuclease H"/>
    <property type="match status" value="1"/>
</dbReference>
<comment type="caution">
    <text evidence="2">The sequence shown here is derived from an EMBL/GenBank/DDBJ whole genome shotgun (WGS) entry which is preliminary data.</text>
</comment>
<protein>
    <recommendedName>
        <fullName evidence="1">RNase H type-1 domain-containing protein</fullName>
    </recommendedName>
</protein>
<dbReference type="EMBL" id="JBAMIC010000019">
    <property type="protein sequence ID" value="KAK7093388.1"/>
    <property type="molecule type" value="Genomic_DNA"/>
</dbReference>
<sequence length="110" mass="12153">MLEERYPQEAWIRVYTDGSATEAVKNGGAGVYVQYPSGEGQAEAIPTGLHCTNYRAEVQALIHAAYTINDRVNHDNQVVFLTDALSVLQAMTSSKLPQLEHALHNIKKIN</sequence>
<dbReference type="Proteomes" id="UP001374579">
    <property type="component" value="Unassembled WGS sequence"/>
</dbReference>
<dbReference type="SUPFAM" id="SSF53098">
    <property type="entry name" value="Ribonuclease H-like"/>
    <property type="match status" value="1"/>
</dbReference>
<dbReference type="AlphaFoldDB" id="A0AAN9AUA2"/>
<gene>
    <name evidence="2" type="ORF">V1264_007152</name>
</gene>
<keyword evidence="3" id="KW-1185">Reference proteome</keyword>
<feature type="domain" description="RNase H type-1" evidence="1">
    <location>
        <begin position="8"/>
        <end position="110"/>
    </location>
</feature>
<organism evidence="2 3">
    <name type="scientific">Littorina saxatilis</name>
    <dbReference type="NCBI Taxonomy" id="31220"/>
    <lineage>
        <taxon>Eukaryota</taxon>
        <taxon>Metazoa</taxon>
        <taxon>Spiralia</taxon>
        <taxon>Lophotrochozoa</taxon>
        <taxon>Mollusca</taxon>
        <taxon>Gastropoda</taxon>
        <taxon>Caenogastropoda</taxon>
        <taxon>Littorinimorpha</taxon>
        <taxon>Littorinoidea</taxon>
        <taxon>Littorinidae</taxon>
        <taxon>Littorina</taxon>
    </lineage>
</organism>
<dbReference type="InterPro" id="IPR002156">
    <property type="entry name" value="RNaseH_domain"/>
</dbReference>
<dbReference type="InterPro" id="IPR012337">
    <property type="entry name" value="RNaseH-like_sf"/>
</dbReference>
<dbReference type="GO" id="GO:0004523">
    <property type="term" value="F:RNA-DNA hybrid ribonuclease activity"/>
    <property type="evidence" value="ECO:0007669"/>
    <property type="project" value="InterPro"/>
</dbReference>
<reference evidence="2 3" key="1">
    <citation type="submission" date="2024-02" db="EMBL/GenBank/DDBJ databases">
        <title>Chromosome-scale genome assembly of the rough periwinkle Littorina saxatilis.</title>
        <authorList>
            <person name="De Jode A."/>
            <person name="Faria R."/>
            <person name="Formenti G."/>
            <person name="Sims Y."/>
            <person name="Smith T.P."/>
            <person name="Tracey A."/>
            <person name="Wood J.M.D."/>
            <person name="Zagrodzka Z.B."/>
            <person name="Johannesson K."/>
            <person name="Butlin R.K."/>
            <person name="Leder E.H."/>
        </authorList>
    </citation>
    <scope>NUCLEOTIDE SEQUENCE [LARGE SCALE GENOMIC DNA]</scope>
    <source>
        <strain evidence="2">Snail1</strain>
        <tissue evidence="2">Muscle</tissue>
    </source>
</reference>
<evidence type="ECO:0000259" key="1">
    <source>
        <dbReference type="PROSITE" id="PS50879"/>
    </source>
</evidence>
<proteinExistence type="predicted"/>
<dbReference type="Pfam" id="PF00075">
    <property type="entry name" value="RNase_H"/>
    <property type="match status" value="1"/>
</dbReference>
<dbReference type="PROSITE" id="PS50879">
    <property type="entry name" value="RNASE_H_1"/>
    <property type="match status" value="1"/>
</dbReference>
<evidence type="ECO:0000313" key="3">
    <source>
        <dbReference type="Proteomes" id="UP001374579"/>
    </source>
</evidence>
<dbReference type="GO" id="GO:0003676">
    <property type="term" value="F:nucleic acid binding"/>
    <property type="evidence" value="ECO:0007669"/>
    <property type="project" value="InterPro"/>
</dbReference>
<dbReference type="InterPro" id="IPR036397">
    <property type="entry name" value="RNaseH_sf"/>
</dbReference>
<evidence type="ECO:0000313" key="2">
    <source>
        <dbReference type="EMBL" id="KAK7093388.1"/>
    </source>
</evidence>